<gene>
    <name evidence="6" type="ORF">LOD99_7580</name>
</gene>
<feature type="region of interest" description="Disordered" evidence="4">
    <location>
        <begin position="94"/>
        <end position="174"/>
    </location>
</feature>
<evidence type="ECO:0000313" key="6">
    <source>
        <dbReference type="EMBL" id="KAI6650529.1"/>
    </source>
</evidence>
<keyword evidence="1 3" id="KW-0479">Metal-binding</keyword>
<proteinExistence type="predicted"/>
<evidence type="ECO:0000256" key="3">
    <source>
        <dbReference type="PROSITE-ProRule" id="PRU00175"/>
    </source>
</evidence>
<evidence type="ECO:0000256" key="4">
    <source>
        <dbReference type="SAM" id="MobiDB-lite"/>
    </source>
</evidence>
<evidence type="ECO:0000256" key="2">
    <source>
        <dbReference type="ARBA" id="ARBA00022833"/>
    </source>
</evidence>
<dbReference type="Proteomes" id="UP001165289">
    <property type="component" value="Unassembled WGS sequence"/>
</dbReference>
<dbReference type="SUPFAM" id="SSF57850">
    <property type="entry name" value="RING/U-box"/>
    <property type="match status" value="1"/>
</dbReference>
<dbReference type="PANTHER" id="PTHR46519:SF2">
    <property type="entry name" value="RING_U-BOX SUPERFAMILY PROTEIN"/>
    <property type="match status" value="1"/>
</dbReference>
<evidence type="ECO:0000256" key="1">
    <source>
        <dbReference type="ARBA" id="ARBA00022771"/>
    </source>
</evidence>
<keyword evidence="1 3" id="KW-0863">Zinc-finger</keyword>
<dbReference type="PANTHER" id="PTHR46519">
    <property type="entry name" value="RING/U-BOX SUPERFAMILY PROTEIN"/>
    <property type="match status" value="1"/>
</dbReference>
<keyword evidence="7" id="KW-1185">Reference proteome</keyword>
<evidence type="ECO:0000259" key="5">
    <source>
        <dbReference type="PROSITE" id="PS50089"/>
    </source>
</evidence>
<feature type="compositionally biased region" description="Polar residues" evidence="4">
    <location>
        <begin position="266"/>
        <end position="276"/>
    </location>
</feature>
<dbReference type="PROSITE" id="PS50089">
    <property type="entry name" value="ZF_RING_2"/>
    <property type="match status" value="1"/>
</dbReference>
<dbReference type="InterPro" id="IPR001841">
    <property type="entry name" value="Znf_RING"/>
</dbReference>
<feature type="compositionally biased region" description="Basic and acidic residues" evidence="4">
    <location>
        <begin position="35"/>
        <end position="48"/>
    </location>
</feature>
<dbReference type="Gene3D" id="3.30.40.10">
    <property type="entry name" value="Zinc/RING finger domain, C3HC4 (zinc finger)"/>
    <property type="match status" value="1"/>
</dbReference>
<reference evidence="6 7" key="1">
    <citation type="journal article" date="2023" name="BMC Biol.">
        <title>The compact genome of the sponge Oopsacas minuta (Hexactinellida) is lacking key metazoan core genes.</title>
        <authorList>
            <person name="Santini S."/>
            <person name="Schenkelaars Q."/>
            <person name="Jourda C."/>
            <person name="Duchesne M."/>
            <person name="Belahbib H."/>
            <person name="Rocher C."/>
            <person name="Selva M."/>
            <person name="Riesgo A."/>
            <person name="Vervoort M."/>
            <person name="Leys S.P."/>
            <person name="Kodjabachian L."/>
            <person name="Le Bivic A."/>
            <person name="Borchiellini C."/>
            <person name="Claverie J.M."/>
            <person name="Renard E."/>
        </authorList>
    </citation>
    <scope>NUCLEOTIDE SEQUENCE [LARGE SCALE GENOMIC DNA]</scope>
    <source>
        <strain evidence="6">SPO-2</strain>
    </source>
</reference>
<dbReference type="CDD" id="cd16647">
    <property type="entry name" value="mRING-HC-C3HC5_NEU1"/>
    <property type="match status" value="1"/>
</dbReference>
<feature type="region of interest" description="Disordered" evidence="4">
    <location>
        <begin position="1"/>
        <end position="52"/>
    </location>
</feature>
<dbReference type="EMBL" id="JAKMXF010000310">
    <property type="protein sequence ID" value="KAI6650529.1"/>
    <property type="molecule type" value="Genomic_DNA"/>
</dbReference>
<evidence type="ECO:0000313" key="7">
    <source>
        <dbReference type="Proteomes" id="UP001165289"/>
    </source>
</evidence>
<feature type="compositionally biased region" description="Basic residues" evidence="4">
    <location>
        <begin position="164"/>
        <end position="173"/>
    </location>
</feature>
<feature type="domain" description="RING-type" evidence="5">
    <location>
        <begin position="377"/>
        <end position="416"/>
    </location>
</feature>
<sequence>MATRPEPQPNSILEEDHDLKSEQTEYSKMPDVVVEGDKGGPKLEKGDDSIQVSNKMNDKVKFEVVGLFKQGIVSQALGVNNFREKLESTLKDACEMQAESNSSNKKKPKTKPRVRSRARDEEDSITENSRENRVTRRSSPRQNRRISSNRASPTPRRPAFASTPHRHRPRTGYRRNTVTSSLPEEIGNRLSRYNLSEHQRETIVADLQNMVSNQVVSTTLAGEFRGTLELHLRQRAGRIEDGMAPDEIIEEVQRQAGTETERPRQSSEVGSFTATGTLPVGGGNSQAIRDLTRQIEDMKQQMTEMQRMMRVTFEVSQYTQRSIRQEVSAAMNAWTTPGCNGPQVAPVIVTVPHTAPNVTSSGEPNPDTVIPAAYGVCVVCTQNKIDSVVYRCGHMCVCQPCGYELIAGNHKCPMCRSPITDIVRVYKSSA</sequence>
<feature type="region of interest" description="Disordered" evidence="4">
    <location>
        <begin position="254"/>
        <end position="285"/>
    </location>
</feature>
<dbReference type="Pfam" id="PF13920">
    <property type="entry name" value="zf-C3HC4_3"/>
    <property type="match status" value="1"/>
</dbReference>
<feature type="compositionally biased region" description="Basic residues" evidence="4">
    <location>
        <begin position="135"/>
        <end position="144"/>
    </location>
</feature>
<organism evidence="6 7">
    <name type="scientific">Oopsacas minuta</name>
    <dbReference type="NCBI Taxonomy" id="111878"/>
    <lineage>
        <taxon>Eukaryota</taxon>
        <taxon>Metazoa</taxon>
        <taxon>Porifera</taxon>
        <taxon>Hexactinellida</taxon>
        <taxon>Hexasterophora</taxon>
        <taxon>Lyssacinosida</taxon>
        <taxon>Leucopsacidae</taxon>
        <taxon>Oopsacas</taxon>
    </lineage>
</organism>
<feature type="compositionally biased region" description="Basic residues" evidence="4">
    <location>
        <begin position="104"/>
        <end position="116"/>
    </location>
</feature>
<dbReference type="AlphaFoldDB" id="A0AAV7JPY3"/>
<name>A0AAV7JPY3_9METZ</name>
<accession>A0AAV7JPY3</accession>
<comment type="caution">
    <text evidence="6">The sequence shown here is derived from an EMBL/GenBank/DDBJ whole genome shotgun (WGS) entry which is preliminary data.</text>
</comment>
<dbReference type="InterPro" id="IPR013083">
    <property type="entry name" value="Znf_RING/FYVE/PHD"/>
</dbReference>
<keyword evidence="2" id="KW-0862">Zinc</keyword>
<dbReference type="GO" id="GO:0008270">
    <property type="term" value="F:zinc ion binding"/>
    <property type="evidence" value="ECO:0007669"/>
    <property type="project" value="UniProtKB-KW"/>
</dbReference>
<protein>
    <recommendedName>
        <fullName evidence="5">RING-type domain-containing protein</fullName>
    </recommendedName>
</protein>